<sequence>MQLNNMLLKVSRRNYTFYFFSRISNAFLNPHERYKLFRIDGCKELQVSEHKISLKIGGSQTPERMRVQNEEIMWNALSYFGFYDAKQSLKIRGSNYCNYAPSHGTKNHSIFCDSPTDTVPKVNAQEHQVVLEFPFGFIELRLVNVEDRIMVLSSLIKIKWFRCLLKLTDSYAICKLSYGRNMIYLMKTGGTNLNVDYYLKEYRIDTRKVLAFVFFALDSLVNLATKHRALKSPSDINASVAFNLFTCFRNQRRAFNPNFRDKWRLRNAHSTLMIKSALHTALYFLSKRFVPSEDKNAQSRRRLSKVINCYKMETETNDVQILTPWSVYICANLGNENAPAMHPCSDYFLNFYPLKINHF</sequence>
<organism evidence="1 2">
    <name type="scientific">Echinococcus granulosus</name>
    <name type="common">Hydatid tapeworm</name>
    <dbReference type="NCBI Taxonomy" id="6210"/>
    <lineage>
        <taxon>Eukaryota</taxon>
        <taxon>Metazoa</taxon>
        <taxon>Spiralia</taxon>
        <taxon>Lophotrochozoa</taxon>
        <taxon>Platyhelminthes</taxon>
        <taxon>Cestoda</taxon>
        <taxon>Eucestoda</taxon>
        <taxon>Cyclophyllidea</taxon>
        <taxon>Taeniidae</taxon>
        <taxon>Echinococcus</taxon>
        <taxon>Echinococcus granulosus group</taxon>
    </lineage>
</organism>
<dbReference type="RefSeq" id="XP_024355489.1">
    <property type="nucleotide sequence ID" value="XM_024490086.1"/>
</dbReference>
<dbReference type="CTD" id="36336552"/>
<name>W6USM7_ECHGR</name>
<dbReference type="AlphaFoldDB" id="W6USM7"/>
<evidence type="ECO:0000313" key="2">
    <source>
        <dbReference type="Proteomes" id="UP000019149"/>
    </source>
</evidence>
<protein>
    <submittedName>
        <fullName evidence="1">Uncharacterized protein</fullName>
    </submittedName>
</protein>
<proteinExistence type="predicted"/>
<gene>
    <name evidence="1" type="ORF">EGR_00837</name>
</gene>
<reference evidence="1 2" key="1">
    <citation type="journal article" date="2013" name="Nat. Genet.">
        <title>The genome of the hydatid tapeworm Echinococcus granulosus.</title>
        <authorList>
            <person name="Zheng H."/>
            <person name="Zhang W."/>
            <person name="Zhang L."/>
            <person name="Zhang Z."/>
            <person name="Li J."/>
            <person name="Lu G."/>
            <person name="Zhu Y."/>
            <person name="Wang Y."/>
            <person name="Huang Y."/>
            <person name="Liu J."/>
            <person name="Kang H."/>
            <person name="Chen J."/>
            <person name="Wang L."/>
            <person name="Chen A."/>
            <person name="Yu S."/>
            <person name="Gao Z."/>
            <person name="Jin L."/>
            <person name="Gu W."/>
            <person name="Wang Z."/>
            <person name="Zhao L."/>
            <person name="Shi B."/>
            <person name="Wen H."/>
            <person name="Lin R."/>
            <person name="Jones M.K."/>
            <person name="Brejova B."/>
            <person name="Vinar T."/>
            <person name="Zhao G."/>
            <person name="McManus D.P."/>
            <person name="Chen Z."/>
            <person name="Zhou Y."/>
            <person name="Wang S."/>
        </authorList>
    </citation>
    <scope>NUCLEOTIDE SEQUENCE [LARGE SCALE GENOMIC DNA]</scope>
</reference>
<dbReference type="Proteomes" id="UP000019149">
    <property type="component" value="Unassembled WGS sequence"/>
</dbReference>
<dbReference type="GeneID" id="36336552"/>
<keyword evidence="2" id="KW-1185">Reference proteome</keyword>
<evidence type="ECO:0000313" key="1">
    <source>
        <dbReference type="EMBL" id="EUB64293.1"/>
    </source>
</evidence>
<accession>W6USM7</accession>
<dbReference type="KEGG" id="egl:EGR_00837"/>
<comment type="caution">
    <text evidence="1">The sequence shown here is derived from an EMBL/GenBank/DDBJ whole genome shotgun (WGS) entry which is preliminary data.</text>
</comment>
<dbReference type="EMBL" id="APAU02000003">
    <property type="protein sequence ID" value="EUB64293.1"/>
    <property type="molecule type" value="Genomic_DNA"/>
</dbReference>